<dbReference type="SUPFAM" id="SSF51905">
    <property type="entry name" value="FAD/NAD(P)-binding domain"/>
    <property type="match status" value="1"/>
</dbReference>
<dbReference type="InterPro" id="IPR002938">
    <property type="entry name" value="FAD-bd"/>
</dbReference>
<comment type="caution">
    <text evidence="7">The sequence shown here is derived from an EMBL/GenBank/DDBJ whole genome shotgun (WGS) entry which is preliminary data.</text>
</comment>
<dbReference type="InterPro" id="IPR036188">
    <property type="entry name" value="FAD/NAD-bd_sf"/>
</dbReference>
<evidence type="ECO:0000256" key="3">
    <source>
        <dbReference type="ARBA" id="ARBA00022827"/>
    </source>
</evidence>
<protein>
    <recommendedName>
        <fullName evidence="6">FAD-binding domain-containing protein</fullName>
    </recommendedName>
</protein>
<dbReference type="PRINTS" id="PR00420">
    <property type="entry name" value="RNGMNOXGNASE"/>
</dbReference>
<accession>A0AAV9NR16</accession>
<evidence type="ECO:0000256" key="4">
    <source>
        <dbReference type="ARBA" id="ARBA00023002"/>
    </source>
</evidence>
<dbReference type="AlphaFoldDB" id="A0AAV9NR16"/>
<name>A0AAV9NR16_9EURO</name>
<dbReference type="Pfam" id="PF01494">
    <property type="entry name" value="FAD_binding_3"/>
    <property type="match status" value="1"/>
</dbReference>
<organism evidence="7 8">
    <name type="scientific">Exophiala bonariae</name>
    <dbReference type="NCBI Taxonomy" id="1690606"/>
    <lineage>
        <taxon>Eukaryota</taxon>
        <taxon>Fungi</taxon>
        <taxon>Dikarya</taxon>
        <taxon>Ascomycota</taxon>
        <taxon>Pezizomycotina</taxon>
        <taxon>Eurotiomycetes</taxon>
        <taxon>Chaetothyriomycetidae</taxon>
        <taxon>Chaetothyriales</taxon>
        <taxon>Herpotrichiellaceae</taxon>
        <taxon>Exophiala</taxon>
    </lineage>
</organism>
<keyword evidence="2" id="KW-0285">Flavoprotein</keyword>
<dbReference type="Gene3D" id="3.50.50.60">
    <property type="entry name" value="FAD/NAD(P)-binding domain"/>
    <property type="match status" value="1"/>
</dbReference>
<evidence type="ECO:0000313" key="7">
    <source>
        <dbReference type="EMBL" id="KAK5062912.1"/>
    </source>
</evidence>
<dbReference type="Proteomes" id="UP001358417">
    <property type="component" value="Unassembled WGS sequence"/>
</dbReference>
<proteinExistence type="inferred from homology"/>
<evidence type="ECO:0000313" key="8">
    <source>
        <dbReference type="Proteomes" id="UP001358417"/>
    </source>
</evidence>
<evidence type="ECO:0000256" key="5">
    <source>
        <dbReference type="ARBA" id="ARBA00023033"/>
    </source>
</evidence>
<keyword evidence="3" id="KW-0274">FAD</keyword>
<dbReference type="RefSeq" id="XP_064711184.1">
    <property type="nucleotide sequence ID" value="XM_064848560.1"/>
</dbReference>
<evidence type="ECO:0000256" key="2">
    <source>
        <dbReference type="ARBA" id="ARBA00022630"/>
    </source>
</evidence>
<dbReference type="PANTHER" id="PTHR13789:SF236">
    <property type="entry name" value="MONOOXYGENASE, PUTATIVE (AFU_ORTHOLOGUE AFUA_6G12060)-RELATED"/>
    <property type="match status" value="1"/>
</dbReference>
<keyword evidence="5" id="KW-0503">Monooxygenase</keyword>
<dbReference type="GO" id="GO:0071949">
    <property type="term" value="F:FAD binding"/>
    <property type="evidence" value="ECO:0007669"/>
    <property type="project" value="InterPro"/>
</dbReference>
<keyword evidence="8" id="KW-1185">Reference proteome</keyword>
<keyword evidence="4" id="KW-0560">Oxidoreductase</keyword>
<dbReference type="GO" id="GO:0004497">
    <property type="term" value="F:monooxygenase activity"/>
    <property type="evidence" value="ECO:0007669"/>
    <property type="project" value="UniProtKB-KW"/>
</dbReference>
<dbReference type="InterPro" id="IPR050493">
    <property type="entry name" value="FAD-dep_Monooxygenase_BioMet"/>
</dbReference>
<gene>
    <name evidence="7" type="ORF">LTR84_004988</name>
</gene>
<reference evidence="7 8" key="1">
    <citation type="submission" date="2023-08" db="EMBL/GenBank/DDBJ databases">
        <title>Black Yeasts Isolated from many extreme environments.</title>
        <authorList>
            <person name="Coleine C."/>
            <person name="Stajich J.E."/>
            <person name="Selbmann L."/>
        </authorList>
    </citation>
    <scope>NUCLEOTIDE SEQUENCE [LARGE SCALE GENOMIC DNA]</scope>
    <source>
        <strain evidence="7 8">CCFEE 5792</strain>
    </source>
</reference>
<comment type="similarity">
    <text evidence="1">Belongs to the paxM FAD-dependent monooxygenase family.</text>
</comment>
<evidence type="ECO:0000259" key="6">
    <source>
        <dbReference type="Pfam" id="PF01494"/>
    </source>
</evidence>
<dbReference type="PANTHER" id="PTHR13789">
    <property type="entry name" value="MONOOXYGENASE"/>
    <property type="match status" value="1"/>
</dbReference>
<evidence type="ECO:0000256" key="1">
    <source>
        <dbReference type="ARBA" id="ARBA00007992"/>
    </source>
</evidence>
<sequence length="461" mass="51401">MQVHKMKREALSHIDILIVGAGLGGLYAAIECYRQGHSPRVIESKPELEALGDFVGIGPSVTNQFQKWPGMQETYSNIIYRPSMNLLTHDGTFIGGPFELSESSDYRPVPVGRPKLIAALYNYTMSLGIPVIFGKRVIDYEESKETRRAYAITDEGERFESDVVVAADGIGSKVGKVMTGKEVRAISSGISAYRVTYPTEILRGDPFLAKQYPFKPGDPDYCEVYMSPEGQMITLISPELTTWLLTHKDEGNAEENWSTRLSASDALETLQKTGLTWDPKVSAVIGKTPPHTIVDYRITWRDPDPIWTSPGGLIVKIGDAAHAFIPNSSNGATQAMEDGLSLAACLRLAGKDNILSRLEFERVSCAQKNGFKNREKWEQNFEEAKKNPLATAQSIGRWLARHDPEQYVYDNWEACKNYITNGAPFKNSNLPPGYNYEPWTMDGLMKMQDNGQLPVDEGDWD</sequence>
<dbReference type="EMBL" id="JAVRRD010000002">
    <property type="protein sequence ID" value="KAK5062912.1"/>
    <property type="molecule type" value="Genomic_DNA"/>
</dbReference>
<dbReference type="GeneID" id="89973166"/>
<feature type="domain" description="FAD-binding" evidence="6">
    <location>
        <begin position="14"/>
        <end position="176"/>
    </location>
</feature>